<proteinExistence type="predicted"/>
<dbReference type="InterPro" id="IPR040256">
    <property type="entry name" value="At4g02000-like"/>
</dbReference>
<gene>
    <name evidence="4" type="ORF">SHERM_24788</name>
</gene>
<dbReference type="InterPro" id="IPR025558">
    <property type="entry name" value="DUF4283"/>
</dbReference>
<accession>A0A9N7N8P2</accession>
<dbReference type="OrthoDB" id="1095779at2759"/>
<evidence type="ECO:0000259" key="3">
    <source>
        <dbReference type="PROSITE" id="PS50158"/>
    </source>
</evidence>
<dbReference type="Pfam" id="PF14111">
    <property type="entry name" value="DUF4283"/>
    <property type="match status" value="1"/>
</dbReference>
<comment type="caution">
    <text evidence="4">The sequence shown here is derived from an EMBL/GenBank/DDBJ whole genome shotgun (WGS) entry which is preliminary data.</text>
</comment>
<dbReference type="InterPro" id="IPR001878">
    <property type="entry name" value="Znf_CCHC"/>
</dbReference>
<dbReference type="GO" id="GO:0008270">
    <property type="term" value="F:zinc ion binding"/>
    <property type="evidence" value="ECO:0007669"/>
    <property type="project" value="UniProtKB-KW"/>
</dbReference>
<dbReference type="PROSITE" id="PS50158">
    <property type="entry name" value="ZF_CCHC"/>
    <property type="match status" value="1"/>
</dbReference>
<organism evidence="4 5">
    <name type="scientific">Striga hermonthica</name>
    <name type="common">Purple witchweed</name>
    <name type="synonym">Buchnera hermonthica</name>
    <dbReference type="NCBI Taxonomy" id="68872"/>
    <lineage>
        <taxon>Eukaryota</taxon>
        <taxon>Viridiplantae</taxon>
        <taxon>Streptophyta</taxon>
        <taxon>Embryophyta</taxon>
        <taxon>Tracheophyta</taxon>
        <taxon>Spermatophyta</taxon>
        <taxon>Magnoliopsida</taxon>
        <taxon>eudicotyledons</taxon>
        <taxon>Gunneridae</taxon>
        <taxon>Pentapetalae</taxon>
        <taxon>asterids</taxon>
        <taxon>lamiids</taxon>
        <taxon>Lamiales</taxon>
        <taxon>Orobanchaceae</taxon>
        <taxon>Buchnereae</taxon>
        <taxon>Striga</taxon>
    </lineage>
</organism>
<dbReference type="GO" id="GO:0003676">
    <property type="term" value="F:nucleic acid binding"/>
    <property type="evidence" value="ECO:0007669"/>
    <property type="project" value="InterPro"/>
</dbReference>
<protein>
    <recommendedName>
        <fullName evidence="3">CCHC-type domain-containing protein</fullName>
    </recommendedName>
</protein>
<keyword evidence="1" id="KW-0479">Metal-binding</keyword>
<feature type="compositionally biased region" description="Low complexity" evidence="2">
    <location>
        <begin position="325"/>
        <end position="337"/>
    </location>
</feature>
<dbReference type="Proteomes" id="UP001153555">
    <property type="component" value="Unassembled WGS sequence"/>
</dbReference>
<dbReference type="AlphaFoldDB" id="A0A9N7N8P2"/>
<feature type="region of interest" description="Disordered" evidence="2">
    <location>
        <begin position="261"/>
        <end position="289"/>
    </location>
</feature>
<keyword evidence="1" id="KW-0862">Zinc</keyword>
<feature type="compositionally biased region" description="Basic and acidic residues" evidence="2">
    <location>
        <begin position="338"/>
        <end position="359"/>
    </location>
</feature>
<name>A0A9N7N8P2_STRHE</name>
<evidence type="ECO:0000256" key="1">
    <source>
        <dbReference type="PROSITE-ProRule" id="PRU00047"/>
    </source>
</evidence>
<dbReference type="EMBL" id="CACSLK010027773">
    <property type="protein sequence ID" value="CAA0829202.1"/>
    <property type="molecule type" value="Genomic_DNA"/>
</dbReference>
<feature type="domain" description="CCHC-type" evidence="3">
    <location>
        <begin position="220"/>
        <end position="233"/>
    </location>
</feature>
<dbReference type="InterPro" id="IPR025836">
    <property type="entry name" value="Zn_knuckle_CX2CX4HX4C"/>
</dbReference>
<sequence>MASTSKGGDTSGGLAEDMTRRMKSFSLSGKESNFVDLGNEDVKECAEECSRSLVGIVIGNRRVALSGVRRAMTAIWRIQQPMEVREISSNFFQFIFEDEEDMRKVKAGNNWIFENQYLVLQEWRKGISQNDPCFHEVKLWVQVFNVPLEWQSPEVGIKVGSVFNNVFNVSVINANGNGGRALRILVGVDIEEPLPRCSAIRLGDQATMVTFKYERLVNLCYYCGHIGHLDRDCAIKLGDVEKRALKMGQFGEWMKISEYRGGNFSGNRSRSTEQDQDTSADIPLSPEKPQESILRIAYKGSDAHTSLPIENKLRQMQKPLSMVESSSSKQKPIQSSPLKEDTTPGKPNQEKGSEDVSKKDEAIVQVGEMEVEAGETHTHDFNSGDLFEVQIYGEAQTIVRPKTWKRLEIKENKLKGKKIGTHVLVEKGKKRGRNKLSSQSIDEEQMQILDNQAIRMRLLSFFTAASDRRGENTEIFSVRMQFGQPMVDVDWNPKRPKHRPERLHEAVRGQAPARRVVGRTRGMVSSWTQWNRFSHEGCLSELNRTWQLMLSDVSRRGLCLCEDSGRRALQTDGLLLRAARLLNTDWAERMSCWSQILAGEDNDVDEVSSTCCCATS</sequence>
<evidence type="ECO:0000256" key="2">
    <source>
        <dbReference type="SAM" id="MobiDB-lite"/>
    </source>
</evidence>
<keyword evidence="5" id="KW-1185">Reference proteome</keyword>
<evidence type="ECO:0000313" key="5">
    <source>
        <dbReference type="Proteomes" id="UP001153555"/>
    </source>
</evidence>
<feature type="region of interest" description="Disordered" evidence="2">
    <location>
        <begin position="317"/>
        <end position="359"/>
    </location>
</feature>
<evidence type="ECO:0000313" key="4">
    <source>
        <dbReference type="EMBL" id="CAA0829202.1"/>
    </source>
</evidence>
<dbReference type="PANTHER" id="PTHR31286">
    <property type="entry name" value="GLYCINE-RICH CELL WALL STRUCTURAL PROTEIN 1.8-LIKE"/>
    <property type="match status" value="1"/>
</dbReference>
<dbReference type="Pfam" id="PF14392">
    <property type="entry name" value="zf-CCHC_4"/>
    <property type="match status" value="1"/>
</dbReference>
<dbReference type="PANTHER" id="PTHR31286:SF178">
    <property type="entry name" value="DUF4283 DOMAIN-CONTAINING PROTEIN"/>
    <property type="match status" value="1"/>
</dbReference>
<keyword evidence="1" id="KW-0863">Zinc-finger</keyword>
<reference evidence="4" key="1">
    <citation type="submission" date="2019-12" db="EMBL/GenBank/DDBJ databases">
        <authorList>
            <person name="Scholes J."/>
        </authorList>
    </citation>
    <scope>NUCLEOTIDE SEQUENCE</scope>
</reference>